<dbReference type="SMART" id="SM00283">
    <property type="entry name" value="MA"/>
    <property type="match status" value="1"/>
</dbReference>
<evidence type="ECO:0000256" key="7">
    <source>
        <dbReference type="PROSITE-ProRule" id="PRU00284"/>
    </source>
</evidence>
<feature type="transmembrane region" description="Helical" evidence="10">
    <location>
        <begin position="142"/>
        <end position="162"/>
    </location>
</feature>
<evidence type="ECO:0000256" key="1">
    <source>
        <dbReference type="ARBA" id="ARBA00004141"/>
    </source>
</evidence>
<dbReference type="PANTHER" id="PTHR32089:SF119">
    <property type="entry name" value="METHYL-ACCEPTING CHEMOTAXIS PROTEIN CTPL"/>
    <property type="match status" value="1"/>
</dbReference>
<evidence type="ECO:0000256" key="8">
    <source>
        <dbReference type="SAM" id="Coils"/>
    </source>
</evidence>
<dbReference type="Gene3D" id="1.10.287.950">
    <property type="entry name" value="Methyl-accepting chemotaxis protein"/>
    <property type="match status" value="1"/>
</dbReference>
<evidence type="ECO:0000313" key="13">
    <source>
        <dbReference type="EMBL" id="GAP34783.1"/>
    </source>
</evidence>
<dbReference type="EMBL" id="BBYR01000010">
    <property type="protein sequence ID" value="GAP34783.1"/>
    <property type="molecule type" value="Genomic_DNA"/>
</dbReference>
<dbReference type="PROSITE" id="PS50885">
    <property type="entry name" value="HAMP"/>
    <property type="match status" value="1"/>
</dbReference>
<evidence type="ECO:0000256" key="6">
    <source>
        <dbReference type="ARBA" id="ARBA00029447"/>
    </source>
</evidence>
<comment type="similarity">
    <text evidence="6">Belongs to the methyl-accepting chemotaxis (MCP) protein family.</text>
</comment>
<comment type="subcellular location">
    <subcellularLocation>
        <location evidence="1">Membrane</location>
        <topology evidence="1">Multi-pass membrane protein</topology>
    </subcellularLocation>
</comment>
<dbReference type="InterPro" id="IPR004089">
    <property type="entry name" value="MCPsignal_dom"/>
</dbReference>
<evidence type="ECO:0000256" key="4">
    <source>
        <dbReference type="ARBA" id="ARBA00023136"/>
    </source>
</evidence>
<feature type="domain" description="Methyl-accepting transducer" evidence="11">
    <location>
        <begin position="543"/>
        <end position="779"/>
    </location>
</feature>
<protein>
    <submittedName>
        <fullName evidence="13">Twitching motility protein PilJ</fullName>
    </submittedName>
</protein>
<dbReference type="PROSITE" id="PS50111">
    <property type="entry name" value="CHEMOTAXIS_TRANSDUC_2"/>
    <property type="match status" value="1"/>
</dbReference>
<keyword evidence="4 10" id="KW-0472">Membrane</keyword>
<keyword evidence="14" id="KW-1185">Reference proteome</keyword>
<evidence type="ECO:0000259" key="12">
    <source>
        <dbReference type="PROSITE" id="PS50885"/>
    </source>
</evidence>
<evidence type="ECO:0000256" key="10">
    <source>
        <dbReference type="SAM" id="Phobius"/>
    </source>
</evidence>
<sequence>MSLPPDAPTDGRAAAPDLSHIDLGDREPDTIVLRRPAPPAEPRPASAAAPRPREEAAPRGADPASLLAAAPVPAAAAPVPAPHPAPGRGPDAAAVPAPPRPAGRARPRTAAPPPGPADAAAPTASAPLPFIGRLAAPVQQRVLAALVVLGLLGLIAMAVVTLRLNQQATGPAVLGSQALMHSQRLAKAAALAVEGSSRAFDELQQSAEELTRSLAALASGEAGAAPDAALRERLSAAQPLAQAADRQAGRLLGERARVLESREQVRSIDRISADLLESGEGLSALKLQQGAGAAELAAVGQLVMLTQRIPRTAHDLLRGHGGQRDVQILLLGKDLSVLRNLTQALGQGHPELRLPPPREGPQRERLQTLAAQVEALSGPVTGLLGHLQGLGAARAAAAAIEEGAEPLRGQLEGLTALLAAETTFSRAGIGLVLLAAFALTLGVLGLVRLHAAQQSERAAVAEAQRREAERLRAEAEAQQAQARLANEANQAAILRLMDELQAVSEGDLTRQATVSEDITGAIADSVNYTLEELRSLVAQVQSTATRVTDTTQQVEATSIDLLAASGEQLREIRDTGEAMLQMAGRINAVSAQAQETARVAEHSLGAAGQGLKAVQDTIGGMHALRNQIQETAKRIKRLGESSQEIGEITELISDITEQTNVLALNAAIQAASAGEAGRGFSVVAEEVQRLAERSADATRQIAALVRTIQGDTQDAVAAMERSTQGVVEGARLSDAAGAALADIDRVTRQLSGLIAGISEQALKEAGSANVVAEHIQHIFAVTEQTGDGTRSTAHIVRELSQTADELRRSVARFKIA</sequence>
<dbReference type="InterPro" id="IPR003660">
    <property type="entry name" value="HAMP_dom"/>
</dbReference>
<evidence type="ECO:0000313" key="14">
    <source>
        <dbReference type="Proteomes" id="UP000037660"/>
    </source>
</evidence>
<evidence type="ECO:0000256" key="2">
    <source>
        <dbReference type="ARBA" id="ARBA00022692"/>
    </source>
</evidence>
<evidence type="ECO:0000256" key="3">
    <source>
        <dbReference type="ARBA" id="ARBA00022989"/>
    </source>
</evidence>
<dbReference type="STRING" id="1547922.ISF6_0182"/>
<feature type="coiled-coil region" evidence="8">
    <location>
        <begin position="451"/>
        <end position="490"/>
    </location>
</feature>
<proteinExistence type="inferred from homology"/>
<dbReference type="PANTHER" id="PTHR32089">
    <property type="entry name" value="METHYL-ACCEPTING CHEMOTAXIS PROTEIN MCPB"/>
    <property type="match status" value="1"/>
</dbReference>
<name>A0A0K8NWN5_PISS1</name>
<dbReference type="RefSeq" id="WP_054018893.1">
    <property type="nucleotide sequence ID" value="NZ_BBYR01000010.1"/>
</dbReference>
<dbReference type="AlphaFoldDB" id="A0A0K8NWN5"/>
<dbReference type="SUPFAM" id="SSF58104">
    <property type="entry name" value="Methyl-accepting chemotaxis protein (MCP) signaling domain"/>
    <property type="match status" value="1"/>
</dbReference>
<feature type="compositionally biased region" description="Basic and acidic residues" evidence="9">
    <location>
        <begin position="19"/>
        <end position="29"/>
    </location>
</feature>
<reference evidence="13 14" key="2">
    <citation type="journal article" date="2016" name="Science">
        <title>A bacterium that degrades and assimilates poly(ethylene terephthalate).</title>
        <authorList>
            <person name="Yoshida S."/>
            <person name="Hiraga K."/>
            <person name="Takehana T."/>
            <person name="Taniguchi I."/>
            <person name="Yamaji H."/>
            <person name="Maeda Y."/>
            <person name="Toyohara K."/>
            <person name="Miyamoto K."/>
            <person name="Kimura Y."/>
            <person name="Oda K."/>
        </authorList>
    </citation>
    <scope>NUCLEOTIDE SEQUENCE [LARGE SCALE GENOMIC DNA]</scope>
    <source>
        <strain evidence="14">NBRC 110686 / TISTR 2288 / 201-F6</strain>
    </source>
</reference>
<keyword evidence="2 10" id="KW-0812">Transmembrane</keyword>
<gene>
    <name evidence="13" type="ORF">ISF6_0182</name>
</gene>
<keyword evidence="5 7" id="KW-0807">Transducer</keyword>
<comment type="caution">
    <text evidence="13">The sequence shown here is derived from an EMBL/GenBank/DDBJ whole genome shotgun (WGS) entry which is preliminary data.</text>
</comment>
<accession>A0A0K8NWN5</accession>
<keyword evidence="3 10" id="KW-1133">Transmembrane helix</keyword>
<organism evidence="13 14">
    <name type="scientific">Piscinibacter sakaiensis</name>
    <name type="common">Ideonella sakaiensis</name>
    <dbReference type="NCBI Taxonomy" id="1547922"/>
    <lineage>
        <taxon>Bacteria</taxon>
        <taxon>Pseudomonadati</taxon>
        <taxon>Pseudomonadota</taxon>
        <taxon>Betaproteobacteria</taxon>
        <taxon>Burkholderiales</taxon>
        <taxon>Sphaerotilaceae</taxon>
        <taxon>Piscinibacter</taxon>
    </lineage>
</organism>
<feature type="region of interest" description="Disordered" evidence="9">
    <location>
        <begin position="1"/>
        <end position="121"/>
    </location>
</feature>
<feature type="domain" description="HAMP" evidence="12">
    <location>
        <begin position="490"/>
        <end position="538"/>
    </location>
</feature>
<dbReference type="Proteomes" id="UP000037660">
    <property type="component" value="Unassembled WGS sequence"/>
</dbReference>
<evidence type="ECO:0000259" key="11">
    <source>
        <dbReference type="PROSITE" id="PS50111"/>
    </source>
</evidence>
<evidence type="ECO:0000256" key="5">
    <source>
        <dbReference type="ARBA" id="ARBA00023224"/>
    </source>
</evidence>
<reference evidence="14" key="1">
    <citation type="submission" date="2015-07" db="EMBL/GenBank/DDBJ databases">
        <title>Discovery of a poly(ethylene terephthalate assimilation.</title>
        <authorList>
            <person name="Yoshida S."/>
            <person name="Hiraga K."/>
            <person name="Takehana T."/>
            <person name="Taniguchi I."/>
            <person name="Yamaji H."/>
            <person name="Maeda Y."/>
            <person name="Toyohara K."/>
            <person name="Miyamoto K."/>
            <person name="Kimura Y."/>
            <person name="Oda K."/>
        </authorList>
    </citation>
    <scope>NUCLEOTIDE SEQUENCE [LARGE SCALE GENOMIC DNA]</scope>
    <source>
        <strain evidence="14">NBRC 110686 / TISTR 2288 / 201-F6</strain>
    </source>
</reference>
<dbReference type="OrthoDB" id="9177152at2"/>
<feature type="transmembrane region" description="Helical" evidence="10">
    <location>
        <begin position="427"/>
        <end position="447"/>
    </location>
</feature>
<dbReference type="GO" id="GO:0007165">
    <property type="term" value="P:signal transduction"/>
    <property type="evidence" value="ECO:0007669"/>
    <property type="project" value="UniProtKB-KW"/>
</dbReference>
<feature type="compositionally biased region" description="Low complexity" evidence="9">
    <location>
        <begin position="58"/>
        <end position="78"/>
    </location>
</feature>
<dbReference type="GO" id="GO:0016020">
    <property type="term" value="C:membrane"/>
    <property type="evidence" value="ECO:0007669"/>
    <property type="project" value="UniProtKB-SubCell"/>
</dbReference>
<keyword evidence="8" id="KW-0175">Coiled coil</keyword>
<dbReference type="CDD" id="cd11386">
    <property type="entry name" value="MCP_signal"/>
    <property type="match status" value="1"/>
</dbReference>
<dbReference type="Pfam" id="PF00015">
    <property type="entry name" value="MCPsignal"/>
    <property type="match status" value="1"/>
</dbReference>
<evidence type="ECO:0000256" key="9">
    <source>
        <dbReference type="SAM" id="MobiDB-lite"/>
    </source>
</evidence>